<accession>A0A760RR55</accession>
<dbReference type="Pfam" id="PF18071">
    <property type="entry name" value="HMW1C_N"/>
    <property type="match status" value="1"/>
</dbReference>
<dbReference type="AlphaFoldDB" id="A0A760RR55"/>
<evidence type="ECO:0000313" key="7">
    <source>
        <dbReference type="EMBL" id="HAG2562944.1"/>
    </source>
</evidence>
<dbReference type="Pfam" id="PF18254">
    <property type="entry name" value="HMw1_D2"/>
    <property type="match status" value="1"/>
</dbReference>
<feature type="region of interest" description="Disordered" evidence="4">
    <location>
        <begin position="1"/>
        <end position="27"/>
    </location>
</feature>
<dbReference type="Gene3D" id="3.40.50.2000">
    <property type="entry name" value="Glycogen Phosphorylase B"/>
    <property type="match status" value="1"/>
</dbReference>
<comment type="pathway">
    <text evidence="1">Protein modification; protein glycosylation.</text>
</comment>
<sequence length="679" mass="76106">MTSRNKATTGSELTDNNEKGGSVDTSAAANNHSDGAAVINPDVFNLELFEYQVTQSDAEPAARMLRLLLAQLDRHYGLWGPVFSGYAPGVSAEGVNRHVCTRIAGAITTLFSRPDFIVSDSGYVQLMDLHRWLALIFAVSSYRHADHIIRNINAAGGGKVDPLTLNARNLRLFCLCYFPDSQIALQPEVLWQYDRRTVARLFLALISGRALPTPAAHSKREQLLAWLPEHLGELESLDFLPTAVLHDVVMHCSYADLAEKHRIKQPLNRLIRHSLQQADFASCLPVDEPPSRDKPLLVIVLEWFTCQHSIYRTHSSTMRALRKHFHVAGIGLTGATDDITQAVFDEFTEVPAESAVHDIVVRLAELRPDVVYYPSTGMFPMTVYLTNLRLAPVQLMALGHPATTYSDCIDGVLVEEDYLGDPACFSERVYPLPSDALPYLPPENVKRIVASRRPFAERQKEFWPFELPVRIAVCASVMKVNPGFLETLAEIRRRSRVPVQFCFYMGFAQGLTLDYLRDAIHAVLPGAEVNAHMPVQDYQVALNSCELFANPFPFGNTNGLVDTVRQGLPGVCLTGPEVHSHIDEGLFRRLGLPDELIASDRERYIRAVLRLVEEHDWREMLQHQLLDNDVEQVLFRGHPEKFAEVVYGICRAGGSKTEARDKGRNRRKHHDNQGNIPGK</sequence>
<dbReference type="EMBL" id="DAAXUA010000027">
    <property type="protein sequence ID" value="HAG2562944.1"/>
    <property type="molecule type" value="Genomic_DNA"/>
</dbReference>
<organism evidence="7">
    <name type="scientific">Salmonella enterica</name>
    <name type="common">Salmonella choleraesuis</name>
    <dbReference type="NCBI Taxonomy" id="28901"/>
    <lineage>
        <taxon>Bacteria</taxon>
        <taxon>Pseudomonadati</taxon>
        <taxon>Pseudomonadota</taxon>
        <taxon>Gammaproteobacteria</taxon>
        <taxon>Enterobacterales</taxon>
        <taxon>Enterobacteriaceae</taxon>
        <taxon>Salmonella</taxon>
    </lineage>
</organism>
<feature type="region of interest" description="Disordered" evidence="4">
    <location>
        <begin position="655"/>
        <end position="679"/>
    </location>
</feature>
<comment type="caution">
    <text evidence="7">The sequence shown here is derived from an EMBL/GenBank/DDBJ whole genome shotgun (WGS) entry which is preliminary data.</text>
</comment>
<name>A0A760RR55_SALER</name>
<feature type="domain" description="HMW1C N-terminal" evidence="5">
    <location>
        <begin position="44"/>
        <end position="171"/>
    </location>
</feature>
<evidence type="ECO:0000259" key="5">
    <source>
        <dbReference type="Pfam" id="PF18071"/>
    </source>
</evidence>
<keyword evidence="2" id="KW-0328">Glycosyltransferase</keyword>
<proteinExistence type="predicted"/>
<reference evidence="7" key="2">
    <citation type="submission" date="2020-02" db="EMBL/GenBank/DDBJ databases">
        <authorList>
            <consortium name="NCBI Pathogen Detection Project"/>
        </authorList>
    </citation>
    <scope>NUCLEOTIDE SEQUENCE</scope>
    <source>
        <strain evidence="7">MA.CK_95/00012601</strain>
    </source>
</reference>
<evidence type="ECO:0000256" key="2">
    <source>
        <dbReference type="ARBA" id="ARBA00022676"/>
    </source>
</evidence>
<evidence type="ECO:0000256" key="4">
    <source>
        <dbReference type="SAM" id="MobiDB-lite"/>
    </source>
</evidence>
<gene>
    <name evidence="7" type="ORF">G8W38_004796</name>
</gene>
<feature type="domain" description="HMW1" evidence="6">
    <location>
        <begin position="189"/>
        <end position="273"/>
    </location>
</feature>
<dbReference type="PANTHER" id="PTHR44835">
    <property type="entry name" value="UDP-N-ACETYLGLUCOSAMINE--PEPTIDE N-ACETYLGLUCOSAMINYLTRANSFERASE SPINDLY-RELATED"/>
    <property type="match status" value="1"/>
</dbReference>
<dbReference type="PANTHER" id="PTHR44835:SF1">
    <property type="entry name" value="PROTEIN O-GLCNAC TRANSFERASE"/>
    <property type="match status" value="1"/>
</dbReference>
<keyword evidence="3" id="KW-0808">Transferase</keyword>
<dbReference type="InterPro" id="IPR040542">
    <property type="entry name" value="HMW1_D2"/>
</dbReference>
<evidence type="ECO:0000256" key="1">
    <source>
        <dbReference type="ARBA" id="ARBA00004922"/>
    </source>
</evidence>
<evidence type="ECO:0000259" key="6">
    <source>
        <dbReference type="Pfam" id="PF18254"/>
    </source>
</evidence>
<dbReference type="InterPro" id="IPR041109">
    <property type="entry name" value="HMW1C_N"/>
</dbReference>
<evidence type="ECO:0000256" key="3">
    <source>
        <dbReference type="ARBA" id="ARBA00022679"/>
    </source>
</evidence>
<dbReference type="Gene3D" id="3.40.50.11380">
    <property type="match status" value="1"/>
</dbReference>
<reference evidence="7" key="1">
    <citation type="journal article" date="2018" name="Genome Biol.">
        <title>SKESA: strategic k-mer extension for scrupulous assemblies.</title>
        <authorList>
            <person name="Souvorov A."/>
            <person name="Agarwala R."/>
            <person name="Lipman D.J."/>
        </authorList>
    </citation>
    <scope>NUCLEOTIDE SEQUENCE</scope>
    <source>
        <strain evidence="7">MA.CK_95/00012601</strain>
    </source>
</reference>
<protein>
    <submittedName>
        <fullName evidence="7">Cobalt ABC transporter permease</fullName>
    </submittedName>
</protein>
<feature type="compositionally biased region" description="Polar residues" evidence="4">
    <location>
        <begin position="1"/>
        <end position="14"/>
    </location>
</feature>
<dbReference type="InterPro" id="IPR051939">
    <property type="entry name" value="Glycosyltr_41/O-GlcNAc_trsf"/>
</dbReference>
<dbReference type="GO" id="GO:0016757">
    <property type="term" value="F:glycosyltransferase activity"/>
    <property type="evidence" value="ECO:0007669"/>
    <property type="project" value="UniProtKB-KW"/>
</dbReference>